<evidence type="ECO:0000313" key="2">
    <source>
        <dbReference type="EMBL" id="MEQ0558111.1"/>
    </source>
</evidence>
<protein>
    <submittedName>
        <fullName evidence="2">Uncharacterized protein</fullName>
    </submittedName>
</protein>
<feature type="compositionally biased region" description="Pro residues" evidence="1">
    <location>
        <begin position="85"/>
        <end position="94"/>
    </location>
</feature>
<sequence>MDRPFRMWTGLVAVSVTVVACGRAPEPSSAPVSPTSAALPATTPAPTSTAMTATPSAPVVIPSPPDSTPKSSVTQNSTTRAPEPTSKPVPPPPKPPDRWVFSAADRRSIEQQTGASFTDFHVDEFYPLICPHKDVCLHNAFKIDPGLGHPDEDCWVDHNIVPDPLYEGGTITWVVNNPCGPG</sequence>
<accession>A0ABV0L7G3</accession>
<dbReference type="EMBL" id="JBDZYD010000001">
    <property type="protein sequence ID" value="MEQ0558111.1"/>
    <property type="molecule type" value="Genomic_DNA"/>
</dbReference>
<gene>
    <name evidence="2" type="ORF">ABJI51_03425</name>
</gene>
<evidence type="ECO:0000256" key="1">
    <source>
        <dbReference type="SAM" id="MobiDB-lite"/>
    </source>
</evidence>
<reference evidence="2 3" key="1">
    <citation type="submission" date="2024-05" db="EMBL/GenBank/DDBJ databases">
        <authorList>
            <person name="Zhao H."/>
            <person name="Xu Y."/>
            <person name="Lin S."/>
            <person name="Spain J.C."/>
            <person name="Zhou N.-Y."/>
        </authorList>
    </citation>
    <scope>NUCLEOTIDE SEQUENCE [LARGE SCALE GENOMIC DNA]</scope>
    <source>
        <strain evidence="2 3">NEAU-NG30</strain>
    </source>
</reference>
<feature type="region of interest" description="Disordered" evidence="1">
    <location>
        <begin position="24"/>
        <end position="97"/>
    </location>
</feature>
<feature type="compositionally biased region" description="Polar residues" evidence="1">
    <location>
        <begin position="68"/>
        <end position="80"/>
    </location>
</feature>
<dbReference type="PROSITE" id="PS51257">
    <property type="entry name" value="PROKAR_LIPOPROTEIN"/>
    <property type="match status" value="1"/>
</dbReference>
<comment type="caution">
    <text evidence="2">The sequence shown here is derived from an EMBL/GenBank/DDBJ whole genome shotgun (WGS) entry which is preliminary data.</text>
</comment>
<keyword evidence="3" id="KW-1185">Reference proteome</keyword>
<name>A0ABV0L7G3_9PSEU</name>
<dbReference type="RefSeq" id="WP_348947437.1">
    <property type="nucleotide sequence ID" value="NZ_JBDZYD010000001.1"/>
</dbReference>
<proteinExistence type="predicted"/>
<evidence type="ECO:0000313" key="3">
    <source>
        <dbReference type="Proteomes" id="UP001440984"/>
    </source>
</evidence>
<organism evidence="2 3">
    <name type="scientific">Amycolatopsis melonis</name>
    <dbReference type="NCBI Taxonomy" id="3156488"/>
    <lineage>
        <taxon>Bacteria</taxon>
        <taxon>Bacillati</taxon>
        <taxon>Actinomycetota</taxon>
        <taxon>Actinomycetes</taxon>
        <taxon>Pseudonocardiales</taxon>
        <taxon>Pseudonocardiaceae</taxon>
        <taxon>Amycolatopsis</taxon>
    </lineage>
</organism>
<feature type="compositionally biased region" description="Low complexity" evidence="1">
    <location>
        <begin position="24"/>
        <end position="58"/>
    </location>
</feature>
<dbReference type="Proteomes" id="UP001440984">
    <property type="component" value="Unassembled WGS sequence"/>
</dbReference>